<accession>A0ABN9TCT6</accession>
<reference evidence="2" key="1">
    <citation type="submission" date="2023-10" db="EMBL/GenBank/DDBJ databases">
        <authorList>
            <person name="Chen Y."/>
            <person name="Shah S."/>
            <person name="Dougan E. K."/>
            <person name="Thang M."/>
            <person name="Chan C."/>
        </authorList>
    </citation>
    <scope>NUCLEOTIDE SEQUENCE [LARGE SCALE GENOMIC DNA]</scope>
</reference>
<gene>
    <name evidence="2" type="ORF">PCOR1329_LOCUS37857</name>
</gene>
<name>A0ABN9TCT6_9DINO</name>
<dbReference type="EMBL" id="CAUYUJ010014586">
    <property type="protein sequence ID" value="CAK0843538.1"/>
    <property type="molecule type" value="Genomic_DNA"/>
</dbReference>
<comment type="caution">
    <text evidence="2">The sequence shown here is derived from an EMBL/GenBank/DDBJ whole genome shotgun (WGS) entry which is preliminary data.</text>
</comment>
<evidence type="ECO:0000313" key="3">
    <source>
        <dbReference type="Proteomes" id="UP001189429"/>
    </source>
</evidence>
<sequence length="170" mass="18315">MRCCPARQNEAQRLRHLCRNIYPRPHLPPTPSVSTDARPTSVSIPAPTPALTLCVEHIFAHASFTMGSSTTSVLMRCTTGTLSMAMGNTTGSCSSALASTTECCSMITPSFTPTLTTTPEPHDGHQQHDDAHHGGLQQHDAQQHVGAQVHDSKVHLCALRRLPSLWDGEA</sequence>
<protein>
    <submittedName>
        <fullName evidence="2">Uncharacterized protein</fullName>
    </submittedName>
</protein>
<dbReference type="Proteomes" id="UP001189429">
    <property type="component" value="Unassembled WGS sequence"/>
</dbReference>
<evidence type="ECO:0000313" key="2">
    <source>
        <dbReference type="EMBL" id="CAK0843538.1"/>
    </source>
</evidence>
<evidence type="ECO:0000256" key="1">
    <source>
        <dbReference type="SAM" id="MobiDB-lite"/>
    </source>
</evidence>
<feature type="compositionally biased region" description="Basic and acidic residues" evidence="1">
    <location>
        <begin position="120"/>
        <end position="133"/>
    </location>
</feature>
<feature type="region of interest" description="Disordered" evidence="1">
    <location>
        <begin position="114"/>
        <end position="147"/>
    </location>
</feature>
<keyword evidence="3" id="KW-1185">Reference proteome</keyword>
<organism evidence="2 3">
    <name type="scientific">Prorocentrum cordatum</name>
    <dbReference type="NCBI Taxonomy" id="2364126"/>
    <lineage>
        <taxon>Eukaryota</taxon>
        <taxon>Sar</taxon>
        <taxon>Alveolata</taxon>
        <taxon>Dinophyceae</taxon>
        <taxon>Prorocentrales</taxon>
        <taxon>Prorocentraceae</taxon>
        <taxon>Prorocentrum</taxon>
    </lineage>
</organism>
<proteinExistence type="predicted"/>